<keyword evidence="2" id="KW-0238">DNA-binding</keyword>
<dbReference type="SUPFAM" id="SSF46894">
    <property type="entry name" value="C-terminal effector domain of the bipartite response regulators"/>
    <property type="match status" value="1"/>
</dbReference>
<dbReference type="PANTHER" id="PTHR43214:SF24">
    <property type="entry name" value="TRANSCRIPTIONAL REGULATORY PROTEIN NARL-RELATED"/>
    <property type="match status" value="1"/>
</dbReference>
<evidence type="ECO:0000313" key="6">
    <source>
        <dbReference type="EMBL" id="GAA2427867.1"/>
    </source>
</evidence>
<dbReference type="EMBL" id="BAAARW010000016">
    <property type="protein sequence ID" value="GAA2427867.1"/>
    <property type="molecule type" value="Genomic_DNA"/>
</dbReference>
<proteinExistence type="predicted"/>
<evidence type="ECO:0000259" key="5">
    <source>
        <dbReference type="PROSITE" id="PS50043"/>
    </source>
</evidence>
<keyword evidence="3" id="KW-0804">Transcription</keyword>
<dbReference type="Gene3D" id="1.10.10.10">
    <property type="entry name" value="Winged helix-like DNA-binding domain superfamily/Winged helix DNA-binding domain"/>
    <property type="match status" value="1"/>
</dbReference>
<keyword evidence="7" id="KW-1185">Reference proteome</keyword>
<dbReference type="PRINTS" id="PR00038">
    <property type="entry name" value="HTHLUXR"/>
</dbReference>
<feature type="domain" description="HTH luxR-type" evidence="5">
    <location>
        <begin position="180"/>
        <end position="245"/>
    </location>
</feature>
<dbReference type="InterPro" id="IPR016032">
    <property type="entry name" value="Sig_transdc_resp-reg_C-effctor"/>
</dbReference>
<evidence type="ECO:0000256" key="1">
    <source>
        <dbReference type="ARBA" id="ARBA00023015"/>
    </source>
</evidence>
<dbReference type="SMART" id="SM00421">
    <property type="entry name" value="HTH_LUXR"/>
    <property type="match status" value="1"/>
</dbReference>
<organism evidence="6 7">
    <name type="scientific">Actinomadura vinacea</name>
    <dbReference type="NCBI Taxonomy" id="115336"/>
    <lineage>
        <taxon>Bacteria</taxon>
        <taxon>Bacillati</taxon>
        <taxon>Actinomycetota</taxon>
        <taxon>Actinomycetes</taxon>
        <taxon>Streptosporangiales</taxon>
        <taxon>Thermomonosporaceae</taxon>
        <taxon>Actinomadura</taxon>
    </lineage>
</organism>
<dbReference type="PROSITE" id="PS50043">
    <property type="entry name" value="HTH_LUXR_2"/>
    <property type="match status" value="1"/>
</dbReference>
<protein>
    <recommendedName>
        <fullName evidence="5">HTH luxR-type domain-containing protein</fullName>
    </recommendedName>
</protein>
<feature type="compositionally biased region" description="Basic residues" evidence="4">
    <location>
        <begin position="10"/>
        <end position="26"/>
    </location>
</feature>
<dbReference type="PANTHER" id="PTHR43214">
    <property type="entry name" value="TWO-COMPONENT RESPONSE REGULATOR"/>
    <property type="match status" value="1"/>
</dbReference>
<dbReference type="InterPro" id="IPR000792">
    <property type="entry name" value="Tscrpt_reg_LuxR_C"/>
</dbReference>
<dbReference type="Proteomes" id="UP001501231">
    <property type="component" value="Unassembled WGS sequence"/>
</dbReference>
<dbReference type="InterPro" id="IPR039420">
    <property type="entry name" value="WalR-like"/>
</dbReference>
<name>A0ABN3JEQ8_9ACTN</name>
<dbReference type="InterPro" id="IPR036388">
    <property type="entry name" value="WH-like_DNA-bd_sf"/>
</dbReference>
<keyword evidence="1" id="KW-0805">Transcription regulation</keyword>
<comment type="caution">
    <text evidence="6">The sequence shown here is derived from an EMBL/GenBank/DDBJ whole genome shotgun (WGS) entry which is preliminary data.</text>
</comment>
<evidence type="ECO:0000256" key="4">
    <source>
        <dbReference type="SAM" id="MobiDB-lite"/>
    </source>
</evidence>
<reference evidence="6 7" key="1">
    <citation type="journal article" date="2019" name="Int. J. Syst. Evol. Microbiol.">
        <title>The Global Catalogue of Microorganisms (GCM) 10K type strain sequencing project: providing services to taxonomists for standard genome sequencing and annotation.</title>
        <authorList>
            <consortium name="The Broad Institute Genomics Platform"/>
            <consortium name="The Broad Institute Genome Sequencing Center for Infectious Disease"/>
            <person name="Wu L."/>
            <person name="Ma J."/>
        </authorList>
    </citation>
    <scope>NUCLEOTIDE SEQUENCE [LARGE SCALE GENOMIC DNA]</scope>
    <source>
        <strain evidence="6 7">JCM 3325</strain>
    </source>
</reference>
<accession>A0ABN3JEQ8</accession>
<evidence type="ECO:0000256" key="3">
    <source>
        <dbReference type="ARBA" id="ARBA00023163"/>
    </source>
</evidence>
<dbReference type="Pfam" id="PF00196">
    <property type="entry name" value="GerE"/>
    <property type="match status" value="1"/>
</dbReference>
<evidence type="ECO:0000256" key="2">
    <source>
        <dbReference type="ARBA" id="ARBA00023125"/>
    </source>
</evidence>
<evidence type="ECO:0000313" key="7">
    <source>
        <dbReference type="Proteomes" id="UP001501231"/>
    </source>
</evidence>
<dbReference type="RefSeq" id="WP_344591488.1">
    <property type="nucleotide sequence ID" value="NZ_BAAARW010000016.1"/>
</dbReference>
<sequence>MTTTHLTKPPAHRRPPATPVRRHGHAPRPVQPDRPRRLPRPSAHAGIDAALATATREVVVLCPLSAATGEPIGIPRQVDLDNLRRGVRYRVLFPDHARIVPALATRLKALALAGADVRTVPEVPGHAVIIDGALAVLPGEQRGKEPAIGVALLRLPSVVEAITRLFTQAWAAAVPIRTCGAHEHGELSDRERELLKLLAAGCTDAAVAARLEVSVRTVRRSMAAIMSRLGARSRFQAGLKAADRGWLAEASR</sequence>
<dbReference type="CDD" id="cd06170">
    <property type="entry name" value="LuxR_C_like"/>
    <property type="match status" value="1"/>
</dbReference>
<gene>
    <name evidence="6" type="ORF">GCM10010191_45980</name>
</gene>
<feature type="region of interest" description="Disordered" evidence="4">
    <location>
        <begin position="1"/>
        <end position="42"/>
    </location>
</feature>